<dbReference type="Gene3D" id="3.40.50.150">
    <property type="entry name" value="Vaccinia Virus protein VP39"/>
    <property type="match status" value="1"/>
</dbReference>
<feature type="coiled-coil region" evidence="1">
    <location>
        <begin position="244"/>
        <end position="310"/>
    </location>
</feature>
<comment type="caution">
    <text evidence="3">The sequence shown here is derived from an EMBL/GenBank/DDBJ whole genome shotgun (WGS) entry which is preliminary data.</text>
</comment>
<evidence type="ECO:0000313" key="3">
    <source>
        <dbReference type="EMBL" id="MRW92611.1"/>
    </source>
</evidence>
<sequence>MTEPFYRAFEDRYRGSRDVIKQRLRAYAPFLEPLVQAQQPQALDLGCGRGEWLELLGEYGFNARGVDLDDGMLAACRERGLQVETGDAVAALRACPDHSLALVSAFHLVEHIPFELVQEITREAQRALQPGGLLIMETPNPENLVVGASSFYMDPSHLRPIPPSLLAFTAEHAGYQRHKVVRLQEEPALHSDRPLALIHVLEGPSPDYSVVAQTSAPAEILTRFDTAFATDYGIALGPLALRYEQQHEQRLAELHLLAQAQQREAQQLHQALQQQAQSLEHQSQSLQQQAQSLQQQAQAQQQQQAEHEQLAASLTQLSHSLDLAHAHAAHQAEALNHAGHRLGLLEQRTEAAEARADAAQQHVIALLSSSSWRLTAPLRKVVTLGHRVRNGGRRRLKALIVRAGQAVLRRPALKRLARPLLRLVPGLQSRLYGMVIQAQAAPAAAVLLQEAAPGQLSPRTARIFQELKKVQETRNR</sequence>
<dbReference type="CDD" id="cd02440">
    <property type="entry name" value="AdoMet_MTases"/>
    <property type="match status" value="1"/>
</dbReference>
<gene>
    <name evidence="3" type="ORF">GJ699_21665</name>
</gene>
<name>A0A6I2L3B4_9BURK</name>
<dbReference type="AlphaFoldDB" id="A0A6I2L3B4"/>
<accession>A0A6I2L3B4</accession>
<protein>
    <submittedName>
        <fullName evidence="3">Methyltransferase domain-containing protein</fullName>
    </submittedName>
</protein>
<dbReference type="PANTHER" id="PTHR43861">
    <property type="entry name" value="TRANS-ACONITATE 2-METHYLTRANSFERASE-RELATED"/>
    <property type="match status" value="1"/>
</dbReference>
<feature type="domain" description="Methyltransferase type 11" evidence="2">
    <location>
        <begin position="43"/>
        <end position="136"/>
    </location>
</feature>
<dbReference type="EMBL" id="WKJK01000012">
    <property type="protein sequence ID" value="MRW92611.1"/>
    <property type="molecule type" value="Genomic_DNA"/>
</dbReference>
<evidence type="ECO:0000313" key="4">
    <source>
        <dbReference type="Proteomes" id="UP000433309"/>
    </source>
</evidence>
<keyword evidence="1" id="KW-0175">Coiled coil</keyword>
<organism evidence="3 4">
    <name type="scientific">Duganella guangzhouensis</name>
    <dbReference type="NCBI Taxonomy" id="2666084"/>
    <lineage>
        <taxon>Bacteria</taxon>
        <taxon>Pseudomonadati</taxon>
        <taxon>Pseudomonadota</taxon>
        <taxon>Betaproteobacteria</taxon>
        <taxon>Burkholderiales</taxon>
        <taxon>Oxalobacteraceae</taxon>
        <taxon>Telluria group</taxon>
        <taxon>Duganella</taxon>
    </lineage>
</organism>
<reference evidence="3 4" key="1">
    <citation type="submission" date="2019-11" db="EMBL/GenBank/DDBJ databases">
        <title>Novel species isolated from a subtropical stream in China.</title>
        <authorList>
            <person name="Lu H."/>
        </authorList>
    </citation>
    <scope>NUCLEOTIDE SEQUENCE [LARGE SCALE GENOMIC DNA]</scope>
    <source>
        <strain evidence="3 4">FT80W</strain>
    </source>
</reference>
<evidence type="ECO:0000259" key="2">
    <source>
        <dbReference type="Pfam" id="PF08241"/>
    </source>
</evidence>
<dbReference type="GO" id="GO:0008757">
    <property type="term" value="F:S-adenosylmethionine-dependent methyltransferase activity"/>
    <property type="evidence" value="ECO:0007669"/>
    <property type="project" value="InterPro"/>
</dbReference>
<keyword evidence="3" id="KW-0489">Methyltransferase</keyword>
<dbReference type="GO" id="GO:0032259">
    <property type="term" value="P:methylation"/>
    <property type="evidence" value="ECO:0007669"/>
    <property type="project" value="UniProtKB-KW"/>
</dbReference>
<keyword evidence="3" id="KW-0808">Transferase</keyword>
<dbReference type="RefSeq" id="WP_154380189.1">
    <property type="nucleotide sequence ID" value="NZ_WKJK01000012.1"/>
</dbReference>
<dbReference type="Proteomes" id="UP000433309">
    <property type="component" value="Unassembled WGS sequence"/>
</dbReference>
<evidence type="ECO:0000256" key="1">
    <source>
        <dbReference type="SAM" id="Coils"/>
    </source>
</evidence>
<proteinExistence type="predicted"/>
<dbReference type="SUPFAM" id="SSF53335">
    <property type="entry name" value="S-adenosyl-L-methionine-dependent methyltransferases"/>
    <property type="match status" value="1"/>
</dbReference>
<keyword evidence="4" id="KW-1185">Reference proteome</keyword>
<dbReference type="Pfam" id="PF08241">
    <property type="entry name" value="Methyltransf_11"/>
    <property type="match status" value="1"/>
</dbReference>
<dbReference type="InterPro" id="IPR029063">
    <property type="entry name" value="SAM-dependent_MTases_sf"/>
</dbReference>
<dbReference type="InterPro" id="IPR013216">
    <property type="entry name" value="Methyltransf_11"/>
</dbReference>